<comment type="similarity">
    <text evidence="2">Belongs to the SMC family. SMC4 subfamily.</text>
</comment>
<evidence type="ECO:0000256" key="3">
    <source>
        <dbReference type="ARBA" id="ARBA00022618"/>
    </source>
</evidence>
<gene>
    <name evidence="15" type="ORF">H257_07722</name>
</gene>
<dbReference type="FunFam" id="3.40.50.300:FF:000481">
    <property type="entry name" value="Structural maintenance of chromosomes 4"/>
    <property type="match status" value="1"/>
</dbReference>
<dbReference type="Gene3D" id="1.20.1060.20">
    <property type="match status" value="1"/>
</dbReference>
<feature type="region of interest" description="Disordered" evidence="13">
    <location>
        <begin position="1335"/>
        <end position="1356"/>
    </location>
</feature>
<comment type="subcellular location">
    <subcellularLocation>
        <location evidence="1 11">Nucleus</location>
    </subcellularLocation>
</comment>
<dbReference type="GO" id="GO:0005524">
    <property type="term" value="F:ATP binding"/>
    <property type="evidence" value="ECO:0007669"/>
    <property type="project" value="UniProtKB-KW"/>
</dbReference>
<dbReference type="InterPro" id="IPR003395">
    <property type="entry name" value="RecF/RecN/SMC_N"/>
</dbReference>
<keyword evidence="5" id="KW-0498">Mitosis</keyword>
<dbReference type="InterPro" id="IPR027417">
    <property type="entry name" value="P-loop_NTPase"/>
</dbReference>
<dbReference type="VEuPathDB" id="FungiDB:H257_07722"/>
<dbReference type="InterPro" id="IPR036277">
    <property type="entry name" value="SMC_hinge_sf"/>
</dbReference>
<dbReference type="SUPFAM" id="SSF52540">
    <property type="entry name" value="P-loop containing nucleoside triphosphate hydrolases"/>
    <property type="match status" value="1"/>
</dbReference>
<dbReference type="GO" id="GO:0051301">
    <property type="term" value="P:cell division"/>
    <property type="evidence" value="ECO:0007669"/>
    <property type="project" value="UniProtKB-KW"/>
</dbReference>
<organism evidence="15">
    <name type="scientific">Aphanomyces astaci</name>
    <name type="common">Crayfish plague agent</name>
    <dbReference type="NCBI Taxonomy" id="112090"/>
    <lineage>
        <taxon>Eukaryota</taxon>
        <taxon>Sar</taxon>
        <taxon>Stramenopiles</taxon>
        <taxon>Oomycota</taxon>
        <taxon>Saprolegniomycetes</taxon>
        <taxon>Saprolegniales</taxon>
        <taxon>Verrucalvaceae</taxon>
        <taxon>Aphanomyces</taxon>
    </lineage>
</organism>
<proteinExistence type="inferred from homology"/>
<accession>W4GGX5</accession>
<dbReference type="Gene3D" id="3.30.70.1620">
    <property type="match status" value="1"/>
</dbReference>
<evidence type="ECO:0000259" key="14">
    <source>
        <dbReference type="SMART" id="SM00968"/>
    </source>
</evidence>
<evidence type="ECO:0000256" key="6">
    <source>
        <dbReference type="ARBA" id="ARBA00022840"/>
    </source>
</evidence>
<keyword evidence="8" id="KW-0226">DNA condensation</keyword>
<evidence type="ECO:0000256" key="2">
    <source>
        <dbReference type="ARBA" id="ARBA00006005"/>
    </source>
</evidence>
<dbReference type="GO" id="GO:0005634">
    <property type="term" value="C:nucleus"/>
    <property type="evidence" value="ECO:0007669"/>
    <property type="project" value="UniProtKB-SubCell"/>
</dbReference>
<evidence type="ECO:0000313" key="15">
    <source>
        <dbReference type="EMBL" id="ETV78932.1"/>
    </source>
</evidence>
<dbReference type="InterPro" id="IPR010935">
    <property type="entry name" value="SMC_hinge"/>
</dbReference>
<evidence type="ECO:0000256" key="7">
    <source>
        <dbReference type="ARBA" id="ARBA00023054"/>
    </source>
</evidence>
<evidence type="ECO:0000256" key="11">
    <source>
        <dbReference type="PIRNR" id="PIRNR005719"/>
    </source>
</evidence>
<evidence type="ECO:0000256" key="8">
    <source>
        <dbReference type="ARBA" id="ARBA00023067"/>
    </source>
</evidence>
<evidence type="ECO:0000256" key="10">
    <source>
        <dbReference type="ARBA" id="ARBA00023306"/>
    </source>
</evidence>
<dbReference type="GO" id="GO:0016887">
    <property type="term" value="F:ATP hydrolysis activity"/>
    <property type="evidence" value="ECO:0007669"/>
    <property type="project" value="InterPro"/>
</dbReference>
<evidence type="ECO:0000256" key="5">
    <source>
        <dbReference type="ARBA" id="ARBA00022776"/>
    </source>
</evidence>
<sequence>MSSTPDGADVEMDTSMAEERTEPITPSNYDAEGEDVDMESHGTELPPPSTPPSRAQPTTVAEESVDVPSTPAPTTPVSRTSLATPFGVSASVVSTPQQPSQPKKDTPRLMISKLAVENFKSYAGVREIGPFHKCFSSVVGPNGSGKSNVIDALLFVFGKRAKKLRLSKVSELIHKSTNFQNLKEARVSVYFQDIVDTGDGDEDYSVVPGSQLVVTRTANSTNQSKYFLDGQPSTFTEVTTLLRQRGIDLDNNRFLILQGEVEQIAMMKSKADNPHDEGLLEYLEDIIGSNKYVEPTEEALKQVESLNEARVDKLNRVKVVEKEKGNLEDAKAEAQEYLEKERDVYVKTNVMFQCFVHESTSNRAECQTKRDGMQAKVDAEMARMAEHRKALEVMQGEYDDVHAAYATVKADMETVEAEFAEFEKRDVQVREEIKFAKKKVKDHDAVYAKEQKKQADLESTIADNEAKQPGLEESLEHDKTDLHTAEQSLEDMIESHKEESARLRVIMEEKQSAMLPFSQEVLTLRASIGTLETEMALLRESTTQAKEDLTQSKAAIKAAEKSVVDVQAQATAMEAEVHTMQTRLKAAKAELVEAQTQEAAVNKDYQVAKAKADDATHSIQSHATQNRMLKSLMNAARPGFELEHAGLVGRLGDLGAIDAKYDVAISTACGSLDNLVVETTHGAQQCVAFLRQHNLGRATFIILEKMGYLHNKCTDTRFHAPVPRLFDLVRVSDQRFRPAFYFALRDTLVAKHLDEATSIAYQGRSAKYRVVTLDGQMIELSGAMSGGGNRVRRGGMSSQLQSNISSDDLAALQKEAETLKSTLYNIRSARSTIEQEVRRLEDTIDGHTRRLPKMAMEIEAASSRASSLAARVKLLEKKVHLTPDEVKRAKALEKQIKTLDADRAEKQAVVDSMQAEVDEFKHKILNIGGVPLKKQRQKVDDLTKSIDSQTKALTKLRVDVKAAKKALEKSVATQVKMENDQVANTAKLEKLRLEYKQIEDSAAVVCDKHEAAKALLEEHSSVLDDKRKAFDTLKKTVDGLASAEVDLLSQLDECEKLVAENDQKVKYWTAKLTELLTKYERDEEDFELLLDAAQSDDDKERARGLPTIDASELASCNKEQLKYEISILEQQRDELKAHVNMGSIAEYKKKEKEHMLRMQDLEQATEARDGQRRAYEELRRLRLDEFMAGFRVITLKLKEMYQMITLGGDAELELVDSLDPFSEGIVFSVRPSKKSWKNISNLSGGEKTLASLALVFALHHYKPTPLYVMDEIDAALDFKNVSIVANYIKQRTKNAQFIIISLRNNMFELADRLVGIYKTNNTTKSVTINPKHYAQPAAAAPHTPRTPHKTPSSSHV</sequence>
<evidence type="ECO:0000256" key="1">
    <source>
        <dbReference type="ARBA" id="ARBA00004123"/>
    </source>
</evidence>
<evidence type="ECO:0000256" key="4">
    <source>
        <dbReference type="ARBA" id="ARBA00022741"/>
    </source>
</evidence>
<dbReference type="STRING" id="112090.W4GGX5"/>
<feature type="coiled-coil region" evidence="12">
    <location>
        <begin position="556"/>
        <end position="604"/>
    </location>
</feature>
<dbReference type="SUPFAM" id="SSF75553">
    <property type="entry name" value="Smc hinge domain"/>
    <property type="match status" value="1"/>
</dbReference>
<dbReference type="Gene3D" id="1.10.287.1490">
    <property type="match status" value="1"/>
</dbReference>
<dbReference type="PANTHER" id="PTHR18937">
    <property type="entry name" value="STRUCTURAL MAINTENANCE OF CHROMOSOMES SMC FAMILY MEMBER"/>
    <property type="match status" value="1"/>
</dbReference>
<dbReference type="GO" id="GO:0000796">
    <property type="term" value="C:condensin complex"/>
    <property type="evidence" value="ECO:0007669"/>
    <property type="project" value="TreeGrafter"/>
</dbReference>
<dbReference type="InterPro" id="IPR024704">
    <property type="entry name" value="SMC"/>
</dbReference>
<keyword evidence="3" id="KW-0132">Cell division</keyword>
<evidence type="ECO:0000256" key="12">
    <source>
        <dbReference type="SAM" id="Coils"/>
    </source>
</evidence>
<dbReference type="PIRSF" id="PIRSF005719">
    <property type="entry name" value="SMC"/>
    <property type="match status" value="1"/>
</dbReference>
<name>W4GGX5_APHAT</name>
<dbReference type="Gene3D" id="3.40.50.300">
    <property type="entry name" value="P-loop containing nucleotide triphosphate hydrolases"/>
    <property type="match status" value="2"/>
</dbReference>
<dbReference type="Pfam" id="PF06470">
    <property type="entry name" value="SMC_hinge"/>
    <property type="match status" value="1"/>
</dbReference>
<dbReference type="RefSeq" id="XP_009831651.1">
    <property type="nucleotide sequence ID" value="XM_009833349.1"/>
</dbReference>
<reference evidence="15" key="1">
    <citation type="submission" date="2013-12" db="EMBL/GenBank/DDBJ databases">
        <title>The Genome Sequence of Aphanomyces astaci APO3.</title>
        <authorList>
            <consortium name="The Broad Institute Genomics Platform"/>
            <person name="Russ C."/>
            <person name="Tyler B."/>
            <person name="van West P."/>
            <person name="Dieguez-Uribeondo J."/>
            <person name="Young S.K."/>
            <person name="Zeng Q."/>
            <person name="Gargeya S."/>
            <person name="Fitzgerald M."/>
            <person name="Abouelleil A."/>
            <person name="Alvarado L."/>
            <person name="Chapman S.B."/>
            <person name="Gainer-Dewar J."/>
            <person name="Goldberg J."/>
            <person name="Griggs A."/>
            <person name="Gujja S."/>
            <person name="Hansen M."/>
            <person name="Howarth C."/>
            <person name="Imamovic A."/>
            <person name="Ireland A."/>
            <person name="Larimer J."/>
            <person name="McCowan C."/>
            <person name="Murphy C."/>
            <person name="Pearson M."/>
            <person name="Poon T.W."/>
            <person name="Priest M."/>
            <person name="Roberts A."/>
            <person name="Saif S."/>
            <person name="Shea T."/>
            <person name="Sykes S."/>
            <person name="Wortman J."/>
            <person name="Nusbaum C."/>
            <person name="Birren B."/>
        </authorList>
    </citation>
    <scope>NUCLEOTIDE SEQUENCE [LARGE SCALE GENOMIC DNA]</scope>
    <source>
        <strain evidence="15">APO3</strain>
    </source>
</reference>
<evidence type="ECO:0000256" key="9">
    <source>
        <dbReference type="ARBA" id="ARBA00023242"/>
    </source>
</evidence>
<keyword evidence="10" id="KW-0131">Cell cycle</keyword>
<evidence type="ECO:0000256" key="13">
    <source>
        <dbReference type="SAM" id="MobiDB-lite"/>
    </source>
</evidence>
<dbReference type="OrthoDB" id="5575062at2759"/>
<keyword evidence="6" id="KW-0067">ATP-binding</keyword>
<dbReference type="EMBL" id="KI913129">
    <property type="protein sequence ID" value="ETV78932.1"/>
    <property type="molecule type" value="Genomic_DNA"/>
</dbReference>
<dbReference type="Pfam" id="PF02463">
    <property type="entry name" value="SMC_N"/>
    <property type="match status" value="1"/>
</dbReference>
<dbReference type="SMART" id="SM00968">
    <property type="entry name" value="SMC_hinge"/>
    <property type="match status" value="1"/>
</dbReference>
<keyword evidence="7 12" id="KW-0175">Coiled coil</keyword>
<feature type="coiled-coil region" evidence="12">
    <location>
        <begin position="1076"/>
        <end position="1181"/>
    </location>
</feature>
<dbReference type="FunFam" id="3.40.50.300:FF:000585">
    <property type="entry name" value="Structural maintenance of chromosomes 4"/>
    <property type="match status" value="1"/>
</dbReference>
<protein>
    <recommendedName>
        <fullName evidence="11">Structural maintenance of chromosomes protein</fullName>
    </recommendedName>
</protein>
<feature type="domain" description="SMC hinge" evidence="14">
    <location>
        <begin position="645"/>
        <end position="760"/>
    </location>
</feature>
<keyword evidence="4" id="KW-0547">Nucleotide-binding</keyword>
<dbReference type="PANTHER" id="PTHR18937:SF172">
    <property type="entry name" value="STRUCTURAL MAINTENANCE OF CHROMOSOMES PROTEIN"/>
    <property type="match status" value="1"/>
</dbReference>
<keyword evidence="9 11" id="KW-0539">Nucleus</keyword>
<feature type="region of interest" description="Disordered" evidence="13">
    <location>
        <begin position="1"/>
        <end position="82"/>
    </location>
</feature>
<feature type="coiled-coil region" evidence="12">
    <location>
        <begin position="830"/>
        <end position="952"/>
    </location>
</feature>
<dbReference type="GeneID" id="20809718"/>
<dbReference type="GO" id="GO:0007076">
    <property type="term" value="P:mitotic chromosome condensation"/>
    <property type="evidence" value="ECO:0007669"/>
    <property type="project" value="TreeGrafter"/>
</dbReference>